<keyword evidence="3" id="KW-1185">Reference proteome</keyword>
<protein>
    <submittedName>
        <fullName evidence="2">Uncharacterized protein</fullName>
    </submittedName>
</protein>
<evidence type="ECO:0000256" key="1">
    <source>
        <dbReference type="SAM" id="Phobius"/>
    </source>
</evidence>
<keyword evidence="1" id="KW-0812">Transmembrane</keyword>
<sequence>MAPAWLSSPIMTRKWRFPKVIIWLNVIELAGTVAALVLYRLGTTMDLTVARLRFYMLMRIIDHCQRFHLFGVKHCKVFNIGISVLSMFIQLCKVVMFIMHIWYPLISTIVNGLLTACWAVSMYGQAGPDHSDPRYPSNVAWYIAKSCSYAKSAGNYHYCLMAKGTFAVSTFMMVIYLANTILGVHSLIPSRLERSVNALDLEDNIESATKAGKRVKTADSPDSERPWNAKYAAKYRSFQTTVHNRERWHLNLWTDSYHCGLPRHRDLRKDHCCQGKERHIHEFFVAGSFYKLVGWGRDWIEENYG</sequence>
<feature type="transmembrane region" description="Helical" evidence="1">
    <location>
        <begin position="166"/>
        <end position="188"/>
    </location>
</feature>
<dbReference type="VEuPathDB" id="FungiDB:MFRU_002g03300"/>
<keyword evidence="1" id="KW-0472">Membrane</keyword>
<dbReference type="AlphaFoldDB" id="A0A5M9K4U1"/>
<reference evidence="2 3" key="1">
    <citation type="submission" date="2019-06" db="EMBL/GenBank/DDBJ databases">
        <title>Genome Sequence of the Brown Rot Fungal Pathogen Monilinia fructicola.</title>
        <authorList>
            <person name="De Miccolis Angelini R.M."/>
            <person name="Landi L."/>
            <person name="Abate D."/>
            <person name="Pollastro S."/>
            <person name="Romanazzi G."/>
            <person name="Faretra F."/>
        </authorList>
    </citation>
    <scope>NUCLEOTIDE SEQUENCE [LARGE SCALE GENOMIC DNA]</scope>
    <source>
        <strain evidence="2 3">Mfrc123</strain>
    </source>
</reference>
<proteinExistence type="predicted"/>
<keyword evidence="1" id="KW-1133">Transmembrane helix</keyword>
<gene>
    <name evidence="2" type="ORF">EYC84_004263</name>
</gene>
<dbReference type="Proteomes" id="UP000322873">
    <property type="component" value="Unassembled WGS sequence"/>
</dbReference>
<feature type="transmembrane region" description="Helical" evidence="1">
    <location>
        <begin position="20"/>
        <end position="41"/>
    </location>
</feature>
<name>A0A5M9K4U1_MONFR</name>
<dbReference type="EMBL" id="VICG01000002">
    <property type="protein sequence ID" value="KAA8575042.1"/>
    <property type="molecule type" value="Genomic_DNA"/>
</dbReference>
<comment type="caution">
    <text evidence="2">The sequence shown here is derived from an EMBL/GenBank/DDBJ whole genome shotgun (WGS) entry which is preliminary data.</text>
</comment>
<evidence type="ECO:0000313" key="3">
    <source>
        <dbReference type="Proteomes" id="UP000322873"/>
    </source>
</evidence>
<evidence type="ECO:0000313" key="2">
    <source>
        <dbReference type="EMBL" id="KAA8575042.1"/>
    </source>
</evidence>
<organism evidence="2 3">
    <name type="scientific">Monilinia fructicola</name>
    <name type="common">Brown rot fungus</name>
    <name type="synonym">Ciboria fructicola</name>
    <dbReference type="NCBI Taxonomy" id="38448"/>
    <lineage>
        <taxon>Eukaryota</taxon>
        <taxon>Fungi</taxon>
        <taxon>Dikarya</taxon>
        <taxon>Ascomycota</taxon>
        <taxon>Pezizomycotina</taxon>
        <taxon>Leotiomycetes</taxon>
        <taxon>Helotiales</taxon>
        <taxon>Sclerotiniaceae</taxon>
        <taxon>Monilinia</taxon>
    </lineage>
</organism>
<accession>A0A5M9K4U1</accession>